<reference evidence="1" key="1">
    <citation type="submission" date="2014-11" db="EMBL/GenBank/DDBJ databases">
        <authorList>
            <person name="Amaro Gonzalez C."/>
        </authorList>
    </citation>
    <scope>NUCLEOTIDE SEQUENCE</scope>
</reference>
<protein>
    <submittedName>
        <fullName evidence="1">Uncharacterized protein</fullName>
    </submittedName>
</protein>
<sequence>MIVKIAYNINREACSMSCLTYSTFYRQPLKHIFHLKRLRHLFFFFTAHQNYIYK</sequence>
<organism evidence="1">
    <name type="scientific">Anguilla anguilla</name>
    <name type="common">European freshwater eel</name>
    <name type="synonym">Muraena anguilla</name>
    <dbReference type="NCBI Taxonomy" id="7936"/>
    <lineage>
        <taxon>Eukaryota</taxon>
        <taxon>Metazoa</taxon>
        <taxon>Chordata</taxon>
        <taxon>Craniata</taxon>
        <taxon>Vertebrata</taxon>
        <taxon>Euteleostomi</taxon>
        <taxon>Actinopterygii</taxon>
        <taxon>Neopterygii</taxon>
        <taxon>Teleostei</taxon>
        <taxon>Anguilliformes</taxon>
        <taxon>Anguillidae</taxon>
        <taxon>Anguilla</taxon>
    </lineage>
</organism>
<name>A0A0E9WRP8_ANGAN</name>
<accession>A0A0E9WRP8</accession>
<evidence type="ECO:0000313" key="1">
    <source>
        <dbReference type="EMBL" id="JAH92143.1"/>
    </source>
</evidence>
<proteinExistence type="predicted"/>
<dbReference type="EMBL" id="GBXM01016434">
    <property type="protein sequence ID" value="JAH92143.1"/>
    <property type="molecule type" value="Transcribed_RNA"/>
</dbReference>
<reference evidence="1" key="2">
    <citation type="journal article" date="2015" name="Fish Shellfish Immunol.">
        <title>Early steps in the European eel (Anguilla anguilla)-Vibrio vulnificus interaction in the gills: Role of the RtxA13 toxin.</title>
        <authorList>
            <person name="Callol A."/>
            <person name="Pajuelo D."/>
            <person name="Ebbesson L."/>
            <person name="Teles M."/>
            <person name="MacKenzie S."/>
            <person name="Amaro C."/>
        </authorList>
    </citation>
    <scope>NUCLEOTIDE SEQUENCE</scope>
</reference>
<dbReference type="AlphaFoldDB" id="A0A0E9WRP8"/>